<name>A0A0P6WX21_9CHLR</name>
<organism evidence="1 2">
    <name type="scientific">Leptolinea tardivitalis</name>
    <dbReference type="NCBI Taxonomy" id="229920"/>
    <lineage>
        <taxon>Bacteria</taxon>
        <taxon>Bacillati</taxon>
        <taxon>Chloroflexota</taxon>
        <taxon>Anaerolineae</taxon>
        <taxon>Anaerolineales</taxon>
        <taxon>Anaerolineaceae</taxon>
        <taxon>Leptolinea</taxon>
    </lineage>
</organism>
<sequence>MTENTLNSEYKKLELKISDTLFQQIEQLFAENKWSMDEGLQLLLGAGYSFFTTKSEDESDKSENRSRYLIQRLMAAESELASLRFRVYELSESNRNWNLTQGAVEKENIALKNLINQLRQKNDASQEE</sequence>
<protein>
    <submittedName>
        <fullName evidence="1">Uncharacterized protein</fullName>
    </submittedName>
</protein>
<dbReference type="STRING" id="229920.ADM99_16540"/>
<evidence type="ECO:0000313" key="1">
    <source>
        <dbReference type="EMBL" id="KPL70691.1"/>
    </source>
</evidence>
<keyword evidence="2" id="KW-1185">Reference proteome</keyword>
<dbReference type="AlphaFoldDB" id="A0A0P6WX21"/>
<accession>A0A0P6WX21</accession>
<proteinExistence type="predicted"/>
<comment type="caution">
    <text evidence="1">The sequence shown here is derived from an EMBL/GenBank/DDBJ whole genome shotgun (WGS) entry which is preliminary data.</text>
</comment>
<dbReference type="Proteomes" id="UP000050430">
    <property type="component" value="Unassembled WGS sequence"/>
</dbReference>
<dbReference type="EMBL" id="LGCK01000014">
    <property type="protein sequence ID" value="KPL70691.1"/>
    <property type="molecule type" value="Genomic_DNA"/>
</dbReference>
<gene>
    <name evidence="1" type="ORF">ADM99_16540</name>
</gene>
<reference evidence="1 2" key="1">
    <citation type="submission" date="2015-07" db="EMBL/GenBank/DDBJ databases">
        <title>Genome sequence of Leptolinea tardivitalis DSM 16556.</title>
        <authorList>
            <person name="Hemp J."/>
            <person name="Ward L.M."/>
            <person name="Pace L.A."/>
            <person name="Fischer W.W."/>
        </authorList>
    </citation>
    <scope>NUCLEOTIDE SEQUENCE [LARGE SCALE GENOMIC DNA]</scope>
    <source>
        <strain evidence="1 2">YMTK-2</strain>
    </source>
</reference>
<evidence type="ECO:0000313" key="2">
    <source>
        <dbReference type="Proteomes" id="UP000050430"/>
    </source>
</evidence>